<keyword evidence="1" id="KW-0479">Metal-binding</keyword>
<dbReference type="GO" id="GO:0008270">
    <property type="term" value="F:zinc ion binding"/>
    <property type="evidence" value="ECO:0007669"/>
    <property type="project" value="UniProtKB-KW"/>
</dbReference>
<feature type="region of interest" description="Disordered" evidence="2">
    <location>
        <begin position="35"/>
        <end position="55"/>
    </location>
</feature>
<organism evidence="4 5">
    <name type="scientific">Capronia epimyces CBS 606.96</name>
    <dbReference type="NCBI Taxonomy" id="1182542"/>
    <lineage>
        <taxon>Eukaryota</taxon>
        <taxon>Fungi</taxon>
        <taxon>Dikarya</taxon>
        <taxon>Ascomycota</taxon>
        <taxon>Pezizomycotina</taxon>
        <taxon>Eurotiomycetes</taxon>
        <taxon>Chaetothyriomycetidae</taxon>
        <taxon>Chaetothyriales</taxon>
        <taxon>Herpotrichiellaceae</taxon>
        <taxon>Capronia</taxon>
    </lineage>
</organism>
<evidence type="ECO:0000259" key="3">
    <source>
        <dbReference type="PROSITE" id="PS50157"/>
    </source>
</evidence>
<protein>
    <recommendedName>
        <fullName evidence="3">C2H2-type domain-containing protein</fullName>
    </recommendedName>
</protein>
<comment type="caution">
    <text evidence="4">The sequence shown here is derived from an EMBL/GenBank/DDBJ whole genome shotgun (WGS) entry which is preliminary data.</text>
</comment>
<dbReference type="STRING" id="1182542.W9YIB8"/>
<dbReference type="AlphaFoldDB" id="W9YIB8"/>
<dbReference type="OrthoDB" id="654211at2759"/>
<gene>
    <name evidence="4" type="ORF">A1O3_01194</name>
</gene>
<evidence type="ECO:0000256" key="1">
    <source>
        <dbReference type="PROSITE-ProRule" id="PRU00042"/>
    </source>
</evidence>
<dbReference type="GeneID" id="19165332"/>
<dbReference type="SMART" id="SM00355">
    <property type="entry name" value="ZnF_C2H2"/>
    <property type="match status" value="2"/>
</dbReference>
<keyword evidence="5" id="KW-1185">Reference proteome</keyword>
<keyword evidence="1" id="KW-0863">Zinc-finger</keyword>
<feature type="domain" description="C2H2-type" evidence="3">
    <location>
        <begin position="351"/>
        <end position="381"/>
    </location>
</feature>
<evidence type="ECO:0000313" key="5">
    <source>
        <dbReference type="Proteomes" id="UP000019478"/>
    </source>
</evidence>
<accession>W9YIB8</accession>
<dbReference type="Gene3D" id="3.30.160.60">
    <property type="entry name" value="Classic Zinc Finger"/>
    <property type="match status" value="1"/>
</dbReference>
<keyword evidence="1" id="KW-0862">Zinc</keyword>
<reference evidence="4 5" key="1">
    <citation type="submission" date="2013-03" db="EMBL/GenBank/DDBJ databases">
        <title>The Genome Sequence of Capronia epimyces CBS 606.96.</title>
        <authorList>
            <consortium name="The Broad Institute Genomics Platform"/>
            <person name="Cuomo C."/>
            <person name="de Hoog S."/>
            <person name="Gorbushina A."/>
            <person name="Walker B."/>
            <person name="Young S.K."/>
            <person name="Zeng Q."/>
            <person name="Gargeya S."/>
            <person name="Fitzgerald M."/>
            <person name="Haas B."/>
            <person name="Abouelleil A."/>
            <person name="Allen A.W."/>
            <person name="Alvarado L."/>
            <person name="Arachchi H.M."/>
            <person name="Berlin A.M."/>
            <person name="Chapman S.B."/>
            <person name="Gainer-Dewar J."/>
            <person name="Goldberg J."/>
            <person name="Griggs A."/>
            <person name="Gujja S."/>
            <person name="Hansen M."/>
            <person name="Howarth C."/>
            <person name="Imamovic A."/>
            <person name="Ireland A."/>
            <person name="Larimer J."/>
            <person name="McCowan C."/>
            <person name="Murphy C."/>
            <person name="Pearson M."/>
            <person name="Poon T.W."/>
            <person name="Priest M."/>
            <person name="Roberts A."/>
            <person name="Saif S."/>
            <person name="Shea T."/>
            <person name="Sisk P."/>
            <person name="Sykes S."/>
            <person name="Wortman J."/>
            <person name="Nusbaum C."/>
            <person name="Birren B."/>
        </authorList>
    </citation>
    <scope>NUCLEOTIDE SEQUENCE [LARGE SCALE GENOMIC DNA]</scope>
    <source>
        <strain evidence="4 5">CBS 606.96</strain>
    </source>
</reference>
<proteinExistence type="predicted"/>
<dbReference type="EMBL" id="AMGY01000001">
    <property type="protein sequence ID" value="EXJ92642.1"/>
    <property type="molecule type" value="Genomic_DNA"/>
</dbReference>
<sequence length="414" mass="46659">MLPQLEADFGKDSCFDYTADCPLLSSSFLSSDQSSAGFHGPRTTSRASSNSSMSPEMFFTPSARTSSPTTPMMFDPGLQLSYKQYMKPTTYLHLSHPIFHLQDEEQDLRNDMWMSNLASGYGVPLLTEIPEELMPMPHNSFSLAESYGLNEAATNPALTDSIFSSPEPGPMHAANNNLLPWNSTDLQPPSKTVEPRATFQPVLPSSPACKHEPSTPLNARIASSASIMTSSPCSFLSPMMLPSQRDVEEPRYCSLEQSLRLCETRKDRTIPDRLHRRTYERKRLSGTSSKPKSAANKSGIDCDLVITQNEFACTYPGCIDRTTGKPKRFKRQEHKKRHEKTVHEKDMHCAYRCWVPECNRPFSRTDNLKSHLRNTHSKRPGVRGNRYVATLDKTSEYYDPEWVGELDKDGYPVL</sequence>
<dbReference type="eggNOG" id="KOG1721">
    <property type="taxonomic scope" value="Eukaryota"/>
</dbReference>
<dbReference type="HOGENOM" id="CLU_662282_0_0_1"/>
<name>W9YIB8_9EURO</name>
<dbReference type="PROSITE" id="PS00028">
    <property type="entry name" value="ZINC_FINGER_C2H2_1"/>
    <property type="match status" value="1"/>
</dbReference>
<feature type="compositionally biased region" description="Low complexity" evidence="2">
    <location>
        <begin position="45"/>
        <end position="55"/>
    </location>
</feature>
<dbReference type="RefSeq" id="XP_007729532.1">
    <property type="nucleotide sequence ID" value="XM_007731342.1"/>
</dbReference>
<dbReference type="PROSITE" id="PS50157">
    <property type="entry name" value="ZINC_FINGER_C2H2_2"/>
    <property type="match status" value="1"/>
</dbReference>
<dbReference type="Proteomes" id="UP000019478">
    <property type="component" value="Unassembled WGS sequence"/>
</dbReference>
<evidence type="ECO:0000256" key="2">
    <source>
        <dbReference type="SAM" id="MobiDB-lite"/>
    </source>
</evidence>
<feature type="region of interest" description="Disordered" evidence="2">
    <location>
        <begin position="278"/>
        <end position="297"/>
    </location>
</feature>
<evidence type="ECO:0000313" key="4">
    <source>
        <dbReference type="EMBL" id="EXJ92642.1"/>
    </source>
</evidence>
<dbReference type="InterPro" id="IPR013087">
    <property type="entry name" value="Znf_C2H2_type"/>
</dbReference>